<feature type="compositionally biased region" description="Basic and acidic residues" evidence="1">
    <location>
        <begin position="531"/>
        <end position="553"/>
    </location>
</feature>
<keyword evidence="4" id="KW-1185">Reference proteome</keyword>
<keyword evidence="2" id="KW-0472">Membrane</keyword>
<name>A0A8X7SYI7_9BASI</name>
<evidence type="ECO:0000256" key="2">
    <source>
        <dbReference type="SAM" id="Phobius"/>
    </source>
</evidence>
<feature type="transmembrane region" description="Helical" evidence="2">
    <location>
        <begin position="55"/>
        <end position="76"/>
    </location>
</feature>
<feature type="transmembrane region" description="Helical" evidence="2">
    <location>
        <begin position="417"/>
        <end position="444"/>
    </location>
</feature>
<gene>
    <name evidence="3" type="ORF">A4X06_0g2835</name>
</gene>
<dbReference type="AlphaFoldDB" id="A0A8X7SYI7"/>
<feature type="transmembrane region" description="Helical" evidence="2">
    <location>
        <begin position="183"/>
        <end position="205"/>
    </location>
</feature>
<evidence type="ECO:0000256" key="1">
    <source>
        <dbReference type="SAM" id="MobiDB-lite"/>
    </source>
</evidence>
<proteinExistence type="predicted"/>
<organism evidence="3 4">
    <name type="scientific">Tilletia controversa</name>
    <name type="common">dwarf bunt fungus</name>
    <dbReference type="NCBI Taxonomy" id="13291"/>
    <lineage>
        <taxon>Eukaryota</taxon>
        <taxon>Fungi</taxon>
        <taxon>Dikarya</taxon>
        <taxon>Basidiomycota</taxon>
        <taxon>Ustilaginomycotina</taxon>
        <taxon>Exobasidiomycetes</taxon>
        <taxon>Tilletiales</taxon>
        <taxon>Tilletiaceae</taxon>
        <taxon>Tilletia</taxon>
    </lineage>
</organism>
<feature type="transmembrane region" description="Helical" evidence="2">
    <location>
        <begin position="96"/>
        <end position="120"/>
    </location>
</feature>
<reference evidence="3" key="2">
    <citation type="journal article" date="2019" name="IMA Fungus">
        <title>Genome sequencing and comparison of five Tilletia species to identify candidate genes for the detection of regulated species infecting wheat.</title>
        <authorList>
            <person name="Nguyen H.D.T."/>
            <person name="Sultana T."/>
            <person name="Kesanakurti P."/>
            <person name="Hambleton S."/>
        </authorList>
    </citation>
    <scope>NUCLEOTIDE SEQUENCE</scope>
    <source>
        <strain evidence="3">DAOMC 236426</strain>
    </source>
</reference>
<dbReference type="Proteomes" id="UP000077684">
    <property type="component" value="Unassembled WGS sequence"/>
</dbReference>
<protein>
    <submittedName>
        <fullName evidence="3">Uncharacterized protein</fullName>
    </submittedName>
</protein>
<sequence>MSAYPEFNLLPPPPPTFLSTSSPQRAQLPRFANVDEVVDFARSQVLARRNLSVEVSLFVVAIYTCFLEMLAASVIFQRILKRNFWVFRIVRRTDGLLLVPHLHNCWSIMAGGFGAFWTIYNFVSLKYLLHQQPPMHACFALMYAWGPLYIAISWMAWAAAVAGTQNLCVRIKITKRWERKIWIRPWVANLIGIGVPCSCALAVFYPALLGDQHSEAARRLFIEWNDRFSTQEAITEEMLVQLQLIWFQTIQHANYFAICAMMWCIFAFISNLIYLFFSARLIRTLRSHLRMGGPKAGPIQNAMTMSMGIFSGETAPNGEEEQLDQSVQYRTAVQSFGGTSATASSNIIRSQVEVTIEEPIEDTIEGACSPPETKQQTTGSPPPPPVLPSSKQISPPASDQREVATDQREVASSVTRAVLYFIIQASSLNLGTFIVVILMFVLALTTVAQTEQGQFQPMVNICQLCMAYICAVFGTTTMCSIAHETYEESLASLIHPPRKSQTRKSQTDSAPAPFKPSPVTISVLERQRRRAPQDIETHEVEMELERQMGDEARTPGYQGSMTAPSYSDKPHSSISGDVLDREA</sequence>
<reference evidence="3" key="1">
    <citation type="submission" date="2016-04" db="EMBL/GenBank/DDBJ databases">
        <authorList>
            <person name="Nguyen H.D."/>
            <person name="Samba Siva P."/>
            <person name="Cullis J."/>
            <person name="Levesque C.A."/>
            <person name="Hambleton S."/>
        </authorList>
    </citation>
    <scope>NUCLEOTIDE SEQUENCE</scope>
    <source>
        <strain evidence="3">DAOMC 236426</strain>
    </source>
</reference>
<keyword evidence="2" id="KW-1133">Transmembrane helix</keyword>
<feature type="region of interest" description="Disordered" evidence="1">
    <location>
        <begin position="494"/>
        <end position="583"/>
    </location>
</feature>
<feature type="region of interest" description="Disordered" evidence="1">
    <location>
        <begin position="364"/>
        <end position="402"/>
    </location>
</feature>
<comment type="caution">
    <text evidence="3">The sequence shown here is derived from an EMBL/GenBank/DDBJ whole genome shotgun (WGS) entry which is preliminary data.</text>
</comment>
<keyword evidence="2" id="KW-0812">Transmembrane</keyword>
<feature type="transmembrane region" description="Helical" evidence="2">
    <location>
        <begin position="140"/>
        <end position="162"/>
    </location>
</feature>
<dbReference type="EMBL" id="LWDE02000236">
    <property type="protein sequence ID" value="KAE8251045.1"/>
    <property type="molecule type" value="Genomic_DNA"/>
</dbReference>
<evidence type="ECO:0000313" key="3">
    <source>
        <dbReference type="EMBL" id="KAE8251045.1"/>
    </source>
</evidence>
<accession>A0A8X7SYI7</accession>
<feature type="transmembrane region" description="Helical" evidence="2">
    <location>
        <begin position="255"/>
        <end position="277"/>
    </location>
</feature>
<evidence type="ECO:0000313" key="4">
    <source>
        <dbReference type="Proteomes" id="UP000077684"/>
    </source>
</evidence>